<reference evidence="5 6" key="1">
    <citation type="submission" date="2018-07" db="EMBL/GenBank/DDBJ databases">
        <title>Genomic Encyclopedia of Type Strains, Phase IV (KMG-IV): sequencing the most valuable type-strain genomes for metagenomic binning, comparative biology and taxonomic classification.</title>
        <authorList>
            <person name="Goeker M."/>
        </authorList>
    </citation>
    <scope>NUCLEOTIDE SEQUENCE [LARGE SCALE GENOMIC DNA]</scope>
    <source>
        <strain evidence="5 6">DSM 26407</strain>
    </source>
</reference>
<sequence length="156" mass="17301">MTLKATYHPDAVSWRLLEVLQANGRASFAELARAVGMSVPAVSERVRRLEEAGVIRGYHAEVDPARIGLPVTVFIHLKTPASQYDRFLAMARATAEIRECHHITGEDAFIIRAVVASIGRLEEFIRQLSPFGTTRTSIVMSTPVLKRAYGAPDEER</sequence>
<dbReference type="FunFam" id="1.10.10.10:FF:000186">
    <property type="entry name" value="AsnC family transcriptional regulator"/>
    <property type="match status" value="1"/>
</dbReference>
<evidence type="ECO:0000313" key="5">
    <source>
        <dbReference type="EMBL" id="RCX30718.1"/>
    </source>
</evidence>
<dbReference type="InterPro" id="IPR019887">
    <property type="entry name" value="Tscrpt_reg_AsnC/Lrp_C"/>
</dbReference>
<dbReference type="PROSITE" id="PS00519">
    <property type="entry name" value="HTH_ASNC_1"/>
    <property type="match status" value="1"/>
</dbReference>
<keyword evidence="1" id="KW-0805">Transcription regulation</keyword>
<dbReference type="PRINTS" id="PR00033">
    <property type="entry name" value="HTHASNC"/>
</dbReference>
<dbReference type="Gene3D" id="1.10.10.10">
    <property type="entry name" value="Winged helix-like DNA-binding domain superfamily/Winged helix DNA-binding domain"/>
    <property type="match status" value="1"/>
</dbReference>
<dbReference type="GO" id="GO:0006355">
    <property type="term" value="P:regulation of DNA-templated transcription"/>
    <property type="evidence" value="ECO:0007669"/>
    <property type="project" value="UniProtKB-ARBA"/>
</dbReference>
<dbReference type="Pfam" id="PF01037">
    <property type="entry name" value="AsnC_trans_reg"/>
    <property type="match status" value="1"/>
</dbReference>
<dbReference type="InterPro" id="IPR036390">
    <property type="entry name" value="WH_DNA-bd_sf"/>
</dbReference>
<dbReference type="PANTHER" id="PTHR30154">
    <property type="entry name" value="LEUCINE-RESPONSIVE REGULATORY PROTEIN"/>
    <property type="match status" value="1"/>
</dbReference>
<dbReference type="InterPro" id="IPR019888">
    <property type="entry name" value="Tscrpt_reg_AsnC-like"/>
</dbReference>
<dbReference type="InterPro" id="IPR019885">
    <property type="entry name" value="Tscrpt_reg_HTH_AsnC-type_CS"/>
</dbReference>
<dbReference type="OrthoDB" id="166264at2"/>
<dbReference type="Pfam" id="PF13412">
    <property type="entry name" value="HTH_24"/>
    <property type="match status" value="1"/>
</dbReference>
<dbReference type="InterPro" id="IPR011008">
    <property type="entry name" value="Dimeric_a/b-barrel"/>
</dbReference>
<keyword evidence="3" id="KW-0804">Transcription</keyword>
<dbReference type="SUPFAM" id="SSF54909">
    <property type="entry name" value="Dimeric alpha+beta barrel"/>
    <property type="match status" value="1"/>
</dbReference>
<evidence type="ECO:0000313" key="6">
    <source>
        <dbReference type="Proteomes" id="UP000252707"/>
    </source>
</evidence>
<comment type="caution">
    <text evidence="5">The sequence shown here is derived from an EMBL/GenBank/DDBJ whole genome shotgun (WGS) entry which is preliminary data.</text>
</comment>
<keyword evidence="2" id="KW-0238">DNA-binding</keyword>
<evidence type="ECO:0000256" key="1">
    <source>
        <dbReference type="ARBA" id="ARBA00023015"/>
    </source>
</evidence>
<keyword evidence="6" id="KW-1185">Reference proteome</keyword>
<dbReference type="Proteomes" id="UP000252707">
    <property type="component" value="Unassembled WGS sequence"/>
</dbReference>
<evidence type="ECO:0000259" key="4">
    <source>
        <dbReference type="PROSITE" id="PS50956"/>
    </source>
</evidence>
<dbReference type="SMART" id="SM00344">
    <property type="entry name" value="HTH_ASNC"/>
    <property type="match status" value="1"/>
</dbReference>
<dbReference type="SUPFAM" id="SSF46785">
    <property type="entry name" value="Winged helix' DNA-binding domain"/>
    <property type="match status" value="1"/>
</dbReference>
<proteinExistence type="predicted"/>
<dbReference type="AlphaFoldDB" id="A0A369CBX9"/>
<accession>A0A369CBX9</accession>
<dbReference type="InterPro" id="IPR011991">
    <property type="entry name" value="ArsR-like_HTH"/>
</dbReference>
<feature type="domain" description="HTH asnC-type" evidence="4">
    <location>
        <begin position="9"/>
        <end position="70"/>
    </location>
</feature>
<dbReference type="CDD" id="cd00090">
    <property type="entry name" value="HTH_ARSR"/>
    <property type="match status" value="1"/>
</dbReference>
<dbReference type="GO" id="GO:0005829">
    <property type="term" value="C:cytosol"/>
    <property type="evidence" value="ECO:0007669"/>
    <property type="project" value="TreeGrafter"/>
</dbReference>
<dbReference type="GO" id="GO:0043565">
    <property type="term" value="F:sequence-specific DNA binding"/>
    <property type="evidence" value="ECO:0007669"/>
    <property type="project" value="InterPro"/>
</dbReference>
<organism evidence="5 6">
    <name type="scientific">Thioalbus denitrificans</name>
    <dbReference type="NCBI Taxonomy" id="547122"/>
    <lineage>
        <taxon>Bacteria</taxon>
        <taxon>Pseudomonadati</taxon>
        <taxon>Pseudomonadota</taxon>
        <taxon>Gammaproteobacteria</taxon>
        <taxon>Chromatiales</taxon>
        <taxon>Ectothiorhodospiraceae</taxon>
        <taxon>Thioalbus</taxon>
    </lineage>
</organism>
<dbReference type="GO" id="GO:0043200">
    <property type="term" value="P:response to amino acid"/>
    <property type="evidence" value="ECO:0007669"/>
    <property type="project" value="TreeGrafter"/>
</dbReference>
<protein>
    <submittedName>
        <fullName evidence="5">AsnC family transcriptional regulator</fullName>
    </submittedName>
</protein>
<dbReference type="InterPro" id="IPR036388">
    <property type="entry name" value="WH-like_DNA-bd_sf"/>
</dbReference>
<evidence type="ECO:0000256" key="3">
    <source>
        <dbReference type="ARBA" id="ARBA00023163"/>
    </source>
</evidence>
<dbReference type="PANTHER" id="PTHR30154:SF53">
    <property type="entry name" value="HTH-TYPE TRANSCRIPTIONAL REGULATOR LRPC"/>
    <property type="match status" value="1"/>
</dbReference>
<dbReference type="PROSITE" id="PS50956">
    <property type="entry name" value="HTH_ASNC_2"/>
    <property type="match status" value="1"/>
</dbReference>
<dbReference type="InterPro" id="IPR000485">
    <property type="entry name" value="AsnC-type_HTH_dom"/>
</dbReference>
<dbReference type="EMBL" id="QPJY01000004">
    <property type="protein sequence ID" value="RCX30718.1"/>
    <property type="molecule type" value="Genomic_DNA"/>
</dbReference>
<name>A0A369CBX9_9GAMM</name>
<dbReference type="Gene3D" id="3.30.70.920">
    <property type="match status" value="1"/>
</dbReference>
<gene>
    <name evidence="5" type="ORF">DFQ59_104154</name>
</gene>
<evidence type="ECO:0000256" key="2">
    <source>
        <dbReference type="ARBA" id="ARBA00023125"/>
    </source>
</evidence>